<dbReference type="EMBL" id="CAIJEO010000002">
    <property type="protein sequence ID" value="CAD0085123.1"/>
    <property type="molecule type" value="Genomic_DNA"/>
</dbReference>
<dbReference type="OrthoDB" id="1658288at2759"/>
<comment type="caution">
    <text evidence="1">The sequence shown here is derived from an EMBL/GenBank/DDBJ whole genome shotgun (WGS) entry which is preliminary data.</text>
</comment>
<reference evidence="1" key="1">
    <citation type="submission" date="2020-06" db="EMBL/GenBank/DDBJ databases">
        <authorList>
            <person name="Onetto C."/>
        </authorList>
    </citation>
    <scope>NUCLEOTIDE SEQUENCE</scope>
</reference>
<evidence type="ECO:0000313" key="2">
    <source>
        <dbReference type="Proteomes" id="UP000714618"/>
    </source>
</evidence>
<dbReference type="AlphaFoldDB" id="A0A9N8JBU9"/>
<organism evidence="1 2">
    <name type="scientific">Aureobasidium mustum</name>
    <dbReference type="NCBI Taxonomy" id="2773714"/>
    <lineage>
        <taxon>Eukaryota</taxon>
        <taxon>Fungi</taxon>
        <taxon>Dikarya</taxon>
        <taxon>Ascomycota</taxon>
        <taxon>Pezizomycotina</taxon>
        <taxon>Dothideomycetes</taxon>
        <taxon>Dothideomycetidae</taxon>
        <taxon>Dothideales</taxon>
        <taxon>Saccotheciaceae</taxon>
        <taxon>Aureobasidium</taxon>
    </lineage>
</organism>
<name>A0A9N8JBU9_9PEZI</name>
<sequence length="253" mass="28801">FVLQIQANNTYNAHTTTLSTDRLIEDEERVINGMKALVDATMNPPKAPCETRAYILQRSMSEVIESAFRGAGISEAIAGDVRRSPQVLRHHRKSDIEKISAMIKINTYVQVNERTQPRISFKSSGLLITETYKDSASIAEGIFEIKTTKRKIANGKPVSLESVITFTASQTQYKRFWLSMHLLQIFGRQGTRVMPATIIMHGKLPYDDKVFEAIVQGDYYMFTNLIEHRRARIWDCDPEGRGLLVVSRTMPCW</sequence>
<gene>
    <name evidence="1" type="ORF">AWRI4233_LOCUS46</name>
</gene>
<keyword evidence="2" id="KW-1185">Reference proteome</keyword>
<proteinExistence type="predicted"/>
<protein>
    <submittedName>
        <fullName evidence="1">Uncharacterized protein</fullName>
    </submittedName>
</protein>
<evidence type="ECO:0000313" key="1">
    <source>
        <dbReference type="EMBL" id="CAD0085123.1"/>
    </source>
</evidence>
<accession>A0A9N8JBU9</accession>
<dbReference type="Proteomes" id="UP000714618">
    <property type="component" value="Unassembled WGS sequence"/>
</dbReference>
<feature type="non-terminal residue" evidence="1">
    <location>
        <position position="1"/>
    </location>
</feature>